<dbReference type="AlphaFoldDB" id="A0AAV9INF6"/>
<reference evidence="12 13" key="1">
    <citation type="submission" date="2022-07" db="EMBL/GenBank/DDBJ databases">
        <title>Genome-wide signatures of adaptation to extreme environments.</title>
        <authorList>
            <person name="Cho C.H."/>
            <person name="Yoon H.S."/>
        </authorList>
    </citation>
    <scope>NUCLEOTIDE SEQUENCE [LARGE SCALE GENOMIC DNA]</scope>
    <source>
        <strain evidence="12 13">108.79 E11</strain>
    </source>
</reference>
<dbReference type="InterPro" id="IPR003439">
    <property type="entry name" value="ABC_transporter-like_ATP-bd"/>
</dbReference>
<comment type="subcellular location">
    <subcellularLocation>
        <location evidence="1">Membrane</location>
        <topology evidence="1">Multi-pass membrane protein</topology>
    </subcellularLocation>
</comment>
<dbReference type="GO" id="GO:0016887">
    <property type="term" value="F:ATP hydrolysis activity"/>
    <property type="evidence" value="ECO:0007669"/>
    <property type="project" value="InterPro"/>
</dbReference>
<evidence type="ECO:0000259" key="10">
    <source>
        <dbReference type="PROSITE" id="PS50893"/>
    </source>
</evidence>
<evidence type="ECO:0000256" key="9">
    <source>
        <dbReference type="SAM" id="Phobius"/>
    </source>
</evidence>
<dbReference type="Pfam" id="PF00664">
    <property type="entry name" value="ABC_membrane"/>
    <property type="match status" value="1"/>
</dbReference>
<dbReference type="Pfam" id="PF00005">
    <property type="entry name" value="ABC_tran"/>
    <property type="match status" value="1"/>
</dbReference>
<dbReference type="GO" id="GO:0015421">
    <property type="term" value="F:ABC-type oligopeptide transporter activity"/>
    <property type="evidence" value="ECO:0007669"/>
    <property type="project" value="TreeGrafter"/>
</dbReference>
<evidence type="ECO:0000256" key="2">
    <source>
        <dbReference type="ARBA" id="ARBA00014334"/>
    </source>
</evidence>
<dbReference type="InterPro" id="IPR011527">
    <property type="entry name" value="ABC1_TM_dom"/>
</dbReference>
<dbReference type="InterPro" id="IPR003593">
    <property type="entry name" value="AAA+_ATPase"/>
</dbReference>
<keyword evidence="4 9" id="KW-0812">Transmembrane</keyword>
<dbReference type="InterPro" id="IPR017871">
    <property type="entry name" value="ABC_transporter-like_CS"/>
</dbReference>
<dbReference type="Proteomes" id="UP001300502">
    <property type="component" value="Unassembled WGS sequence"/>
</dbReference>
<evidence type="ECO:0000256" key="5">
    <source>
        <dbReference type="ARBA" id="ARBA00022741"/>
    </source>
</evidence>
<dbReference type="FunFam" id="1.20.1560.10:FF:000058">
    <property type="entry name" value="ABC transporter B family member 25"/>
    <property type="match status" value="1"/>
</dbReference>
<dbReference type="SMART" id="SM00382">
    <property type="entry name" value="AAA"/>
    <property type="match status" value="1"/>
</dbReference>
<dbReference type="PROSITE" id="PS50929">
    <property type="entry name" value="ABC_TM1F"/>
    <property type="match status" value="1"/>
</dbReference>
<dbReference type="CDD" id="cd18573">
    <property type="entry name" value="ABC_6TM_ABCB10_like"/>
    <property type="match status" value="1"/>
</dbReference>
<name>A0AAV9INF6_9RHOD</name>
<dbReference type="InterPro" id="IPR027417">
    <property type="entry name" value="P-loop_NTPase"/>
</dbReference>
<gene>
    <name evidence="12" type="ORF">GAYE_SCF67G6890</name>
</gene>
<evidence type="ECO:0000313" key="13">
    <source>
        <dbReference type="Proteomes" id="UP001300502"/>
    </source>
</evidence>
<dbReference type="PANTHER" id="PTHR43394">
    <property type="entry name" value="ATP-DEPENDENT PERMEASE MDL1, MITOCHONDRIAL"/>
    <property type="match status" value="1"/>
</dbReference>
<feature type="transmembrane region" description="Helical" evidence="9">
    <location>
        <begin position="370"/>
        <end position="390"/>
    </location>
</feature>
<dbReference type="Gene3D" id="1.20.1560.10">
    <property type="entry name" value="ABC transporter type 1, transmembrane domain"/>
    <property type="match status" value="1"/>
</dbReference>
<feature type="transmembrane region" description="Helical" evidence="9">
    <location>
        <begin position="145"/>
        <end position="167"/>
    </location>
</feature>
<evidence type="ECO:0000259" key="11">
    <source>
        <dbReference type="PROSITE" id="PS50929"/>
    </source>
</evidence>
<evidence type="ECO:0000256" key="8">
    <source>
        <dbReference type="ARBA" id="ARBA00023136"/>
    </source>
</evidence>
<keyword evidence="7 9" id="KW-1133">Transmembrane helix</keyword>
<dbReference type="GO" id="GO:0005524">
    <property type="term" value="F:ATP binding"/>
    <property type="evidence" value="ECO:0007669"/>
    <property type="project" value="UniProtKB-KW"/>
</dbReference>
<accession>A0AAV9INF6</accession>
<evidence type="ECO:0000256" key="7">
    <source>
        <dbReference type="ARBA" id="ARBA00022989"/>
    </source>
</evidence>
<dbReference type="SUPFAM" id="SSF52540">
    <property type="entry name" value="P-loop containing nucleoside triphosphate hydrolases"/>
    <property type="match status" value="1"/>
</dbReference>
<feature type="transmembrane region" description="Helical" evidence="9">
    <location>
        <begin position="290"/>
        <end position="309"/>
    </location>
</feature>
<dbReference type="PROSITE" id="PS00211">
    <property type="entry name" value="ABC_TRANSPORTER_1"/>
    <property type="match status" value="1"/>
</dbReference>
<evidence type="ECO:0000256" key="4">
    <source>
        <dbReference type="ARBA" id="ARBA00022692"/>
    </source>
</evidence>
<keyword evidence="13" id="KW-1185">Reference proteome</keyword>
<protein>
    <recommendedName>
        <fullName evidence="2">Probable ATP-dependent transporter ycf16</fullName>
    </recommendedName>
</protein>
<evidence type="ECO:0000256" key="1">
    <source>
        <dbReference type="ARBA" id="ARBA00004141"/>
    </source>
</evidence>
<feature type="transmembrane region" description="Helical" evidence="9">
    <location>
        <begin position="187"/>
        <end position="209"/>
    </location>
</feature>
<dbReference type="SUPFAM" id="SSF90123">
    <property type="entry name" value="ABC transporter transmembrane region"/>
    <property type="match status" value="1"/>
</dbReference>
<dbReference type="EMBL" id="JANCYU010000072">
    <property type="protein sequence ID" value="KAK4528941.1"/>
    <property type="molecule type" value="Genomic_DNA"/>
</dbReference>
<sequence length="745" mass="81618">MHSCAWCKPRLFQVLSRILEYQTQKGVFYSHTRDQSTWISSFYRGSSLSSLSAKSYGQLYPVVPYANSERYKSNRVVRLFSTDSSQFSKATTQKPSLWQQWMARSRVFRWHKGSSKEGANGTKKEDAQEEFVSWRKLFSLAKPEAHMLSLALMAQMVSVGTTMIFPMAVGKIVDIIQLPNSVDQLKWMASALAGLFVVGAVAVTVRVALMTTIGERIARDLRQKVFQSLLKQELAFFDKRQSGELVNRLSNDTSVVSKTLTENLARGIRSSVTTTGGIGFLIYLSPTLTVAALSFIPFLTVVGGIYGSYVRSLSRKLQDSLAAATQVATERISAIRTVRLFAGESLEVSRYTQRIEDAFQLAKKVAIAEGFYMGGGFFMGQASLLAVLWFGGHQVLQGAMTVGQLASFAMYAVNVGFGVSSLANGYGQLTRAQGAGARIFAILERKPSSLTGLTDSDLHYPCNNNNNNHQKNNASFAPEIQRPSIVFDQVHFSYPTRPQHSVFRGLSFRVEPGELLAITGISGCGKSTILSLLSRLYIPQQGHIYLGGYDINTLDIHWLRKQIGAVPQDVVLFDGSIAENISYGVVGENISMEQIVRAADIAGADSFIRQLPQGYDTQIGERGLSLSGGQRQRIALARAIVRKPRILVMDEATSALDVESEAAISEAVDLLRRKEDICTIVIAHRLSTLRDSNQVIVLNKGVVAESGTFEQLIAKPKSILSRLMLISEGHGLEAADGEKVGGGSS</sequence>
<keyword evidence="5" id="KW-0547">Nucleotide-binding</keyword>
<organism evidence="12 13">
    <name type="scientific">Galdieria yellowstonensis</name>
    <dbReference type="NCBI Taxonomy" id="3028027"/>
    <lineage>
        <taxon>Eukaryota</taxon>
        <taxon>Rhodophyta</taxon>
        <taxon>Bangiophyceae</taxon>
        <taxon>Galdieriales</taxon>
        <taxon>Galdieriaceae</taxon>
        <taxon>Galdieria</taxon>
    </lineage>
</organism>
<evidence type="ECO:0000313" key="12">
    <source>
        <dbReference type="EMBL" id="KAK4528941.1"/>
    </source>
</evidence>
<dbReference type="InterPro" id="IPR036640">
    <property type="entry name" value="ABC1_TM_sf"/>
</dbReference>
<dbReference type="FunFam" id="3.40.50.300:FF:001797">
    <property type="entry name" value="ABC transporter, putative"/>
    <property type="match status" value="1"/>
</dbReference>
<keyword evidence="8 9" id="KW-0472">Membrane</keyword>
<feature type="transmembrane region" description="Helical" evidence="9">
    <location>
        <begin position="267"/>
        <end position="284"/>
    </location>
</feature>
<proteinExistence type="predicted"/>
<evidence type="ECO:0000256" key="3">
    <source>
        <dbReference type="ARBA" id="ARBA00022448"/>
    </source>
</evidence>
<keyword evidence="6" id="KW-0067">ATP-binding</keyword>
<keyword evidence="3" id="KW-0813">Transport</keyword>
<dbReference type="PROSITE" id="PS50893">
    <property type="entry name" value="ABC_TRANSPORTER_2"/>
    <property type="match status" value="1"/>
</dbReference>
<dbReference type="Gene3D" id="3.40.50.300">
    <property type="entry name" value="P-loop containing nucleotide triphosphate hydrolases"/>
    <property type="match status" value="1"/>
</dbReference>
<dbReference type="InterPro" id="IPR039421">
    <property type="entry name" value="Type_1_exporter"/>
</dbReference>
<feature type="domain" description="ABC transporter" evidence="10">
    <location>
        <begin position="485"/>
        <end position="725"/>
    </location>
</feature>
<feature type="domain" description="ABC transmembrane type-1" evidence="11">
    <location>
        <begin position="150"/>
        <end position="431"/>
    </location>
</feature>
<comment type="caution">
    <text evidence="12">The sequence shown here is derived from an EMBL/GenBank/DDBJ whole genome shotgun (WGS) entry which is preliminary data.</text>
</comment>
<dbReference type="GO" id="GO:0005743">
    <property type="term" value="C:mitochondrial inner membrane"/>
    <property type="evidence" value="ECO:0007669"/>
    <property type="project" value="TreeGrafter"/>
</dbReference>
<evidence type="ECO:0000256" key="6">
    <source>
        <dbReference type="ARBA" id="ARBA00022840"/>
    </source>
</evidence>
<dbReference type="PANTHER" id="PTHR43394:SF1">
    <property type="entry name" value="ATP-BINDING CASSETTE SUB-FAMILY B MEMBER 10, MITOCHONDRIAL"/>
    <property type="match status" value="1"/>
</dbReference>
<dbReference type="GO" id="GO:0090374">
    <property type="term" value="P:oligopeptide export from mitochondrion"/>
    <property type="evidence" value="ECO:0007669"/>
    <property type="project" value="TreeGrafter"/>
</dbReference>